<feature type="region of interest" description="Disordered" evidence="1">
    <location>
        <begin position="65"/>
        <end position="92"/>
    </location>
</feature>
<sequence length="92" mass="10072">MDGRGGTATPSQIVMKQHEAQARKQYHSREFYELTGLDSPQYWHMASAALLLALQNRQFQSGITIRASSRNAPTGNAGNSEGRPKVGIPTDD</sequence>
<evidence type="ECO:0000313" key="3">
    <source>
        <dbReference type="Proteomes" id="UP000005239"/>
    </source>
</evidence>
<proteinExistence type="predicted"/>
<accession>A0A2A6B5V0</accession>
<dbReference type="Proteomes" id="UP000005239">
    <property type="component" value="Unassembled WGS sequence"/>
</dbReference>
<evidence type="ECO:0000256" key="1">
    <source>
        <dbReference type="SAM" id="MobiDB-lite"/>
    </source>
</evidence>
<keyword evidence="3" id="KW-1185">Reference proteome</keyword>
<name>A0A2A6B5V0_PRIPA</name>
<reference evidence="3" key="1">
    <citation type="journal article" date="2008" name="Nat. Genet.">
        <title>The Pristionchus pacificus genome provides a unique perspective on nematode lifestyle and parasitism.</title>
        <authorList>
            <person name="Dieterich C."/>
            <person name="Clifton S.W."/>
            <person name="Schuster L.N."/>
            <person name="Chinwalla A."/>
            <person name="Delehaunty K."/>
            <person name="Dinkelacker I."/>
            <person name="Fulton L."/>
            <person name="Fulton R."/>
            <person name="Godfrey J."/>
            <person name="Minx P."/>
            <person name="Mitreva M."/>
            <person name="Roeseler W."/>
            <person name="Tian H."/>
            <person name="Witte H."/>
            <person name="Yang S.P."/>
            <person name="Wilson R.K."/>
            <person name="Sommer R.J."/>
        </authorList>
    </citation>
    <scope>NUCLEOTIDE SEQUENCE [LARGE SCALE GENOMIC DNA]</scope>
    <source>
        <strain evidence="3">PS312</strain>
    </source>
</reference>
<reference evidence="2" key="2">
    <citation type="submission" date="2022-06" db="UniProtKB">
        <authorList>
            <consortium name="EnsemblMetazoa"/>
        </authorList>
    </citation>
    <scope>IDENTIFICATION</scope>
    <source>
        <strain evidence="2">PS312</strain>
    </source>
</reference>
<evidence type="ECO:0000313" key="2">
    <source>
        <dbReference type="EnsemblMetazoa" id="PPA43849.1"/>
    </source>
</evidence>
<protein>
    <submittedName>
        <fullName evidence="2">Uncharacterized protein</fullName>
    </submittedName>
</protein>
<dbReference type="EnsemblMetazoa" id="PPA43849.1">
    <property type="protein sequence ID" value="PPA43849.1"/>
    <property type="gene ID" value="WBGene00282218"/>
</dbReference>
<feature type="region of interest" description="Disordered" evidence="1">
    <location>
        <begin position="1"/>
        <end position="22"/>
    </location>
</feature>
<feature type="compositionally biased region" description="Polar residues" evidence="1">
    <location>
        <begin position="65"/>
        <end position="79"/>
    </location>
</feature>
<organism evidence="2 3">
    <name type="scientific">Pristionchus pacificus</name>
    <name type="common">Parasitic nematode worm</name>
    <dbReference type="NCBI Taxonomy" id="54126"/>
    <lineage>
        <taxon>Eukaryota</taxon>
        <taxon>Metazoa</taxon>
        <taxon>Ecdysozoa</taxon>
        <taxon>Nematoda</taxon>
        <taxon>Chromadorea</taxon>
        <taxon>Rhabditida</taxon>
        <taxon>Rhabditina</taxon>
        <taxon>Diplogasteromorpha</taxon>
        <taxon>Diplogasteroidea</taxon>
        <taxon>Neodiplogasteridae</taxon>
        <taxon>Pristionchus</taxon>
    </lineage>
</organism>
<dbReference type="AlphaFoldDB" id="A0A2A6B5V0"/>
<accession>A0A8R1Z6A8</accession>
<gene>
    <name evidence="2" type="primary">WBGene00282218</name>
</gene>